<keyword evidence="8 9" id="KW-0807">Transducer</keyword>
<feature type="transmembrane region" description="Helical" evidence="10">
    <location>
        <begin position="20"/>
        <end position="41"/>
    </location>
</feature>
<proteinExistence type="inferred from homology"/>
<dbReference type="PRINTS" id="PR00237">
    <property type="entry name" value="GPCRRHODOPSN"/>
</dbReference>
<evidence type="ECO:0000256" key="3">
    <source>
        <dbReference type="ARBA" id="ARBA00022692"/>
    </source>
</evidence>
<dbReference type="Proteomes" id="UP001249851">
    <property type="component" value="Unassembled WGS sequence"/>
</dbReference>
<comment type="similarity">
    <text evidence="9">Belongs to the G-protein coupled receptor 1 family.</text>
</comment>
<keyword evidence="4 10" id="KW-1133">Transmembrane helix</keyword>
<evidence type="ECO:0000313" key="13">
    <source>
        <dbReference type="Proteomes" id="UP001249851"/>
    </source>
</evidence>
<dbReference type="PROSITE" id="PS00237">
    <property type="entry name" value="G_PROTEIN_RECEP_F1_1"/>
    <property type="match status" value="1"/>
</dbReference>
<dbReference type="GO" id="GO:0004930">
    <property type="term" value="F:G protein-coupled receptor activity"/>
    <property type="evidence" value="ECO:0007669"/>
    <property type="project" value="UniProtKB-KW"/>
</dbReference>
<dbReference type="InterPro" id="IPR017452">
    <property type="entry name" value="GPCR_Rhodpsn_7TM"/>
</dbReference>
<evidence type="ECO:0000256" key="6">
    <source>
        <dbReference type="ARBA" id="ARBA00023136"/>
    </source>
</evidence>
<evidence type="ECO:0000256" key="8">
    <source>
        <dbReference type="ARBA" id="ARBA00023224"/>
    </source>
</evidence>
<evidence type="ECO:0000256" key="10">
    <source>
        <dbReference type="SAM" id="Phobius"/>
    </source>
</evidence>
<sequence length="346" mass="39166">MEMANATDPRSMVTVVLQSTFMALIILAAIVGNSLILLSLYRFTCLKTKTNAFVLNLAIADLLLATLAMPFTLVSSITFDWTLPTVMCQVVAMLNSVFCSASIMTLASVSLERFIAIVYPLKYELLVTPKRVQIGIGCVWLQAFLCPCSTFVFSKFTFLRFESICTVDWGYNVTYTLIFAFVFLFVPFLITSVLYCIILNRALKQRRRIEVIRVGEIMTDASKTTNRENRRRNVDRRTKKEYKATVTIAIVIGTFSVCWFPHAVGIFCLSTPSCQWSDSFYVSTTWLAMLNSAMNSLIYGLMNRNFRNAFKSIIMYKHYAGDSAMLTNFGKETMDNKSYGNLLPID</sequence>
<keyword evidence="6 10" id="KW-0472">Membrane</keyword>
<evidence type="ECO:0000256" key="1">
    <source>
        <dbReference type="ARBA" id="ARBA00004651"/>
    </source>
</evidence>
<dbReference type="InterPro" id="IPR000276">
    <property type="entry name" value="GPCR_Rhodpsn"/>
</dbReference>
<keyword evidence="3 9" id="KW-0812">Transmembrane</keyword>
<feature type="transmembrane region" description="Helical" evidence="10">
    <location>
        <begin position="173"/>
        <end position="198"/>
    </location>
</feature>
<dbReference type="EMBL" id="JARQWQ010000007">
    <property type="protein sequence ID" value="KAK2570812.1"/>
    <property type="molecule type" value="Genomic_DNA"/>
</dbReference>
<dbReference type="Gene3D" id="1.20.1070.10">
    <property type="entry name" value="Rhodopsin 7-helix transmembrane proteins"/>
    <property type="match status" value="1"/>
</dbReference>
<evidence type="ECO:0000313" key="12">
    <source>
        <dbReference type="EMBL" id="KAK2570812.1"/>
    </source>
</evidence>
<evidence type="ECO:0000259" key="11">
    <source>
        <dbReference type="PROSITE" id="PS50262"/>
    </source>
</evidence>
<gene>
    <name evidence="12" type="ORF">P5673_004510</name>
</gene>
<evidence type="ECO:0000256" key="5">
    <source>
        <dbReference type="ARBA" id="ARBA00023040"/>
    </source>
</evidence>
<feature type="domain" description="G-protein coupled receptors family 1 profile" evidence="11">
    <location>
        <begin position="32"/>
        <end position="299"/>
    </location>
</feature>
<keyword evidence="5 9" id="KW-0297">G-protein coupled receptor</keyword>
<feature type="transmembrane region" description="Helical" evidence="10">
    <location>
        <begin position="53"/>
        <end position="78"/>
    </location>
</feature>
<name>A0AAD9VE96_ACRCE</name>
<evidence type="ECO:0000256" key="4">
    <source>
        <dbReference type="ARBA" id="ARBA00022989"/>
    </source>
</evidence>
<feature type="transmembrane region" description="Helical" evidence="10">
    <location>
        <begin position="279"/>
        <end position="302"/>
    </location>
</feature>
<feature type="transmembrane region" description="Helical" evidence="10">
    <location>
        <begin position="246"/>
        <end position="267"/>
    </location>
</feature>
<feature type="transmembrane region" description="Helical" evidence="10">
    <location>
        <begin position="132"/>
        <end position="153"/>
    </location>
</feature>
<keyword evidence="13" id="KW-1185">Reference proteome</keyword>
<keyword evidence="2" id="KW-1003">Cell membrane</keyword>
<comment type="caution">
    <text evidence="12">The sequence shown here is derived from an EMBL/GenBank/DDBJ whole genome shotgun (WGS) entry which is preliminary data.</text>
</comment>
<dbReference type="GO" id="GO:0005886">
    <property type="term" value="C:plasma membrane"/>
    <property type="evidence" value="ECO:0007669"/>
    <property type="project" value="UniProtKB-SubCell"/>
</dbReference>
<keyword evidence="7 9" id="KW-0675">Receptor</keyword>
<dbReference type="CDD" id="cd14967">
    <property type="entry name" value="7tmA_amine_R-like"/>
    <property type="match status" value="1"/>
</dbReference>
<reference evidence="12" key="2">
    <citation type="journal article" date="2023" name="Science">
        <title>Genomic signatures of disease resistance in endangered staghorn corals.</title>
        <authorList>
            <person name="Vollmer S.V."/>
            <person name="Selwyn J.D."/>
            <person name="Despard B.A."/>
            <person name="Roesel C.L."/>
        </authorList>
    </citation>
    <scope>NUCLEOTIDE SEQUENCE</scope>
    <source>
        <strain evidence="12">K2</strain>
    </source>
</reference>
<comment type="subcellular location">
    <subcellularLocation>
        <location evidence="1">Cell membrane</location>
        <topology evidence="1">Multi-pass membrane protein</topology>
    </subcellularLocation>
</comment>
<organism evidence="12 13">
    <name type="scientific">Acropora cervicornis</name>
    <name type="common">Staghorn coral</name>
    <dbReference type="NCBI Taxonomy" id="6130"/>
    <lineage>
        <taxon>Eukaryota</taxon>
        <taxon>Metazoa</taxon>
        <taxon>Cnidaria</taxon>
        <taxon>Anthozoa</taxon>
        <taxon>Hexacorallia</taxon>
        <taxon>Scleractinia</taxon>
        <taxon>Astrocoeniina</taxon>
        <taxon>Acroporidae</taxon>
        <taxon>Acropora</taxon>
    </lineage>
</organism>
<evidence type="ECO:0000256" key="7">
    <source>
        <dbReference type="ARBA" id="ARBA00023170"/>
    </source>
</evidence>
<dbReference type="SUPFAM" id="SSF81321">
    <property type="entry name" value="Family A G protein-coupled receptor-like"/>
    <property type="match status" value="1"/>
</dbReference>
<dbReference type="PANTHER" id="PTHR22752">
    <property type="entry name" value="G PROTEIN-COUPLED RECEPTOR"/>
    <property type="match status" value="1"/>
</dbReference>
<evidence type="ECO:0000256" key="9">
    <source>
        <dbReference type="RuleBase" id="RU000688"/>
    </source>
</evidence>
<dbReference type="PROSITE" id="PS50262">
    <property type="entry name" value="G_PROTEIN_RECEP_F1_2"/>
    <property type="match status" value="1"/>
</dbReference>
<accession>A0AAD9VE96</accession>
<reference evidence="12" key="1">
    <citation type="journal article" date="2023" name="G3 (Bethesda)">
        <title>Whole genome assembly and annotation of the endangered Caribbean coral Acropora cervicornis.</title>
        <authorList>
            <person name="Selwyn J.D."/>
            <person name="Vollmer S.V."/>
        </authorList>
    </citation>
    <scope>NUCLEOTIDE SEQUENCE</scope>
    <source>
        <strain evidence="12">K2</strain>
    </source>
</reference>
<dbReference type="SMART" id="SM01381">
    <property type="entry name" value="7TM_GPCR_Srsx"/>
    <property type="match status" value="1"/>
</dbReference>
<feature type="transmembrane region" description="Helical" evidence="10">
    <location>
        <begin position="90"/>
        <end position="111"/>
    </location>
</feature>
<protein>
    <submittedName>
        <fullName evidence="12">Alpha-1A adrenergic receptor</fullName>
    </submittedName>
</protein>
<dbReference type="AlphaFoldDB" id="A0AAD9VE96"/>
<evidence type="ECO:0000256" key="2">
    <source>
        <dbReference type="ARBA" id="ARBA00022475"/>
    </source>
</evidence>
<dbReference type="Pfam" id="PF00001">
    <property type="entry name" value="7tm_1"/>
    <property type="match status" value="1"/>
</dbReference>